<dbReference type="InterPro" id="IPR032675">
    <property type="entry name" value="LRR_dom_sf"/>
</dbReference>
<name>A0A7J9KFX0_9ROSI</name>
<reference evidence="3 4" key="1">
    <citation type="journal article" date="2019" name="Genome Biol. Evol.">
        <title>Insights into the evolution of the New World diploid cottons (Gossypium, subgenus Houzingenia) based on genome sequencing.</title>
        <authorList>
            <person name="Grover C.E."/>
            <person name="Arick M.A. 2nd"/>
            <person name="Thrash A."/>
            <person name="Conover J.L."/>
            <person name="Sanders W.S."/>
            <person name="Peterson D.G."/>
            <person name="Frelichowski J.E."/>
            <person name="Scheffler J.A."/>
            <person name="Scheffler B.E."/>
            <person name="Wendel J.F."/>
        </authorList>
    </citation>
    <scope>NUCLEOTIDE SEQUENCE [LARGE SCALE GENOMIC DNA]</scope>
    <source>
        <strain evidence="3">6</strain>
        <tissue evidence="3">Leaf</tissue>
    </source>
</reference>
<keyword evidence="1" id="KW-0611">Plant defense</keyword>
<feature type="non-terminal residue" evidence="3">
    <location>
        <position position="1"/>
    </location>
</feature>
<organism evidence="3 4">
    <name type="scientific">Gossypium armourianum</name>
    <dbReference type="NCBI Taxonomy" id="34283"/>
    <lineage>
        <taxon>Eukaryota</taxon>
        <taxon>Viridiplantae</taxon>
        <taxon>Streptophyta</taxon>
        <taxon>Embryophyta</taxon>
        <taxon>Tracheophyta</taxon>
        <taxon>Spermatophyta</taxon>
        <taxon>Magnoliopsida</taxon>
        <taxon>eudicotyledons</taxon>
        <taxon>Gunneridae</taxon>
        <taxon>Pentapetalae</taxon>
        <taxon>rosids</taxon>
        <taxon>malvids</taxon>
        <taxon>Malvales</taxon>
        <taxon>Malvaceae</taxon>
        <taxon>Malvoideae</taxon>
        <taxon>Gossypium</taxon>
    </lineage>
</organism>
<dbReference type="EMBL" id="JABFAE010414923">
    <property type="protein sequence ID" value="MBA0845348.1"/>
    <property type="molecule type" value="Genomic_DNA"/>
</dbReference>
<dbReference type="InterPro" id="IPR050905">
    <property type="entry name" value="Plant_NBS-LRR"/>
</dbReference>
<dbReference type="Gene3D" id="3.80.10.10">
    <property type="entry name" value="Ribonuclease Inhibitor"/>
    <property type="match status" value="2"/>
</dbReference>
<evidence type="ECO:0000313" key="4">
    <source>
        <dbReference type="Proteomes" id="UP000593575"/>
    </source>
</evidence>
<evidence type="ECO:0000259" key="2">
    <source>
        <dbReference type="Pfam" id="PF23247"/>
    </source>
</evidence>
<feature type="non-terminal residue" evidence="3">
    <location>
        <position position="315"/>
    </location>
</feature>
<dbReference type="SUPFAM" id="SSF52047">
    <property type="entry name" value="RNI-like"/>
    <property type="match status" value="1"/>
</dbReference>
<proteinExistence type="predicted"/>
<dbReference type="AlphaFoldDB" id="A0A7J9KFX0"/>
<sequence>NYCCPKLKTLRIVDCQLLQYVFTNTLSQGFPLLESVYIENCPQLLQVFSPTEERDVIGDHMLLNVPFLQNLSVSNCPQFSCFIVQAHLMEELVLSNVGNIRQLCNTDFPVLNEDCIVVGNHEVFQVQIVTLENLTTLKLSDCKRLRYIFSPTMARSLSQLVDLCIEWCDEIERLILAKDQVSSSSSNGDIGLQPISFPNLTKIIVSNCENLKSLFPFGFVPILPKLERLIVKRNSKLEQVFKLEDGVEVAAEQEINFDELEWLSLEELPSLIHFCPKGYEFVLSALRDLKTPQLIEQDAIEESTTVRKQDAIDWS</sequence>
<gene>
    <name evidence="3" type="ORF">Goarm_022588</name>
</gene>
<protein>
    <recommendedName>
        <fullName evidence="2">Disease resistance protein At4g27190-like leucine-rich repeats domain-containing protein</fullName>
    </recommendedName>
</protein>
<keyword evidence="4" id="KW-1185">Reference proteome</keyword>
<comment type="caution">
    <text evidence="3">The sequence shown here is derived from an EMBL/GenBank/DDBJ whole genome shotgun (WGS) entry which is preliminary data.</text>
</comment>
<dbReference type="InterPro" id="IPR057135">
    <property type="entry name" value="At4g27190-like_LRR"/>
</dbReference>
<evidence type="ECO:0000256" key="1">
    <source>
        <dbReference type="ARBA" id="ARBA00022821"/>
    </source>
</evidence>
<dbReference type="Proteomes" id="UP000593575">
    <property type="component" value="Unassembled WGS sequence"/>
</dbReference>
<dbReference type="PANTHER" id="PTHR33463:SF117">
    <property type="entry name" value="CC-NBS-LRR RESISTANCE PROTEIN"/>
    <property type="match status" value="1"/>
</dbReference>
<feature type="domain" description="Disease resistance protein At4g27190-like leucine-rich repeats" evidence="2">
    <location>
        <begin position="187"/>
        <end position="281"/>
    </location>
</feature>
<dbReference type="Pfam" id="PF23247">
    <property type="entry name" value="LRR_RPS2"/>
    <property type="match status" value="2"/>
</dbReference>
<dbReference type="PANTHER" id="PTHR33463">
    <property type="entry name" value="NB-ARC DOMAIN-CONTAINING PROTEIN-RELATED"/>
    <property type="match status" value="1"/>
</dbReference>
<evidence type="ECO:0000313" key="3">
    <source>
        <dbReference type="EMBL" id="MBA0845348.1"/>
    </source>
</evidence>
<accession>A0A7J9KFX0</accession>
<feature type="domain" description="Disease resistance protein At4g27190-like leucine-rich repeats" evidence="2">
    <location>
        <begin position="126"/>
        <end position="169"/>
    </location>
</feature>